<dbReference type="RefSeq" id="WP_147012174.1">
    <property type="nucleotide sequence ID" value="NZ_VORB01000001.1"/>
</dbReference>
<dbReference type="Proteomes" id="UP000321168">
    <property type="component" value="Unassembled WGS sequence"/>
</dbReference>
<comment type="caution">
    <text evidence="3">The sequence shown here is derived from an EMBL/GenBank/DDBJ whole genome shotgun (WGS) entry which is preliminary data.</text>
</comment>
<evidence type="ECO:0000313" key="3">
    <source>
        <dbReference type="EMBL" id="TXC85085.1"/>
    </source>
</evidence>
<evidence type="ECO:0000256" key="1">
    <source>
        <dbReference type="SAM" id="MobiDB-lite"/>
    </source>
</evidence>
<dbReference type="AlphaFoldDB" id="A0A5C6VNH8"/>
<feature type="signal peptide" evidence="2">
    <location>
        <begin position="1"/>
        <end position="19"/>
    </location>
</feature>
<evidence type="ECO:0000256" key="2">
    <source>
        <dbReference type="SAM" id="SignalP"/>
    </source>
</evidence>
<dbReference type="EMBL" id="VORB01000001">
    <property type="protein sequence ID" value="TXC85085.1"/>
    <property type="molecule type" value="Genomic_DNA"/>
</dbReference>
<reference evidence="3 4" key="1">
    <citation type="submission" date="2019-08" db="EMBL/GenBank/DDBJ databases">
        <title>Genome of Luteibaculum oceani JCM 18817.</title>
        <authorList>
            <person name="Bowman J.P."/>
        </authorList>
    </citation>
    <scope>NUCLEOTIDE SEQUENCE [LARGE SCALE GENOMIC DNA]</scope>
    <source>
        <strain evidence="3 4">JCM 18817</strain>
    </source>
</reference>
<keyword evidence="2" id="KW-0732">Signal</keyword>
<dbReference type="OrthoDB" id="1150971at2"/>
<proteinExistence type="predicted"/>
<evidence type="ECO:0008006" key="5">
    <source>
        <dbReference type="Google" id="ProtNLM"/>
    </source>
</evidence>
<organism evidence="3 4">
    <name type="scientific">Luteibaculum oceani</name>
    <dbReference type="NCBI Taxonomy" id="1294296"/>
    <lineage>
        <taxon>Bacteria</taxon>
        <taxon>Pseudomonadati</taxon>
        <taxon>Bacteroidota</taxon>
        <taxon>Flavobacteriia</taxon>
        <taxon>Flavobacteriales</taxon>
        <taxon>Luteibaculaceae</taxon>
        <taxon>Luteibaculum</taxon>
    </lineage>
</organism>
<protein>
    <recommendedName>
        <fullName evidence="5">Tetratricopeptide repeat protein</fullName>
    </recommendedName>
</protein>
<accession>A0A5C6VNH8</accession>
<gene>
    <name evidence="3" type="ORF">FRX97_00235</name>
</gene>
<evidence type="ECO:0000313" key="4">
    <source>
        <dbReference type="Proteomes" id="UP000321168"/>
    </source>
</evidence>
<sequence length="288" mass="33762">MKRILTLFCLFTLVSSAYAGNDLGDKVKEMLTRIDTCASSETIGNILKDYKSMISEHGTDWRSYYWLAYGNLKKAEYSFEKSNRDQAINIALGYVDRARLIKRTHPELDILEALLLFKKIEINRDERENKFIFRYKELMSNAFYLDQLNPRYYYVKGVQALADTSINPQNRKNAIEFFKSAEKLFGPHDRKADDADPTWGFNQTQLFLNVLIPGRTEYFNKDGEKVSTILDVESEMSLKEIEKQIKQEQKEAEKERKRQEKEAKKEIIASKYLKDPEKEKGKEKDKKD</sequence>
<feature type="chain" id="PRO_5022680426" description="Tetratricopeptide repeat protein" evidence="2">
    <location>
        <begin position="20"/>
        <end position="288"/>
    </location>
</feature>
<name>A0A5C6VNH8_9FLAO</name>
<keyword evidence="4" id="KW-1185">Reference proteome</keyword>
<feature type="region of interest" description="Disordered" evidence="1">
    <location>
        <begin position="248"/>
        <end position="288"/>
    </location>
</feature>